<dbReference type="EMBL" id="PFSY01000157">
    <property type="protein sequence ID" value="PJC01520.1"/>
    <property type="molecule type" value="Genomic_DNA"/>
</dbReference>
<proteinExistence type="predicted"/>
<keyword evidence="1" id="KW-0732">Signal</keyword>
<reference evidence="3" key="1">
    <citation type="submission" date="2017-09" db="EMBL/GenBank/DDBJ databases">
        <title>Depth-based differentiation of microbial function through sediment-hosted aquifers and enrichment of novel symbionts in the deep terrestrial subsurface.</title>
        <authorList>
            <person name="Probst A.J."/>
            <person name="Ladd B."/>
            <person name="Jarett J.K."/>
            <person name="Geller-Mcgrath D.E."/>
            <person name="Sieber C.M.K."/>
            <person name="Emerson J.B."/>
            <person name="Anantharaman K."/>
            <person name="Thomas B.C."/>
            <person name="Malmstrom R."/>
            <person name="Stieglmeier M."/>
            <person name="Klingl A."/>
            <person name="Woyke T."/>
            <person name="Ryan C.M."/>
            <person name="Banfield J.F."/>
        </authorList>
    </citation>
    <scope>NUCLEOTIDE SEQUENCE [LARGE SCALE GENOMIC DNA]</scope>
</reference>
<protein>
    <submittedName>
        <fullName evidence="2">Uncharacterized protein</fullName>
    </submittedName>
</protein>
<evidence type="ECO:0000256" key="1">
    <source>
        <dbReference type="SAM" id="SignalP"/>
    </source>
</evidence>
<name>A0A2M8DQN0_9BACT</name>
<dbReference type="Proteomes" id="UP000230136">
    <property type="component" value="Unassembled WGS sequence"/>
</dbReference>
<accession>A0A2M8DQN0</accession>
<comment type="caution">
    <text evidence="2">The sequence shown here is derived from an EMBL/GenBank/DDBJ whole genome shotgun (WGS) entry which is preliminary data.</text>
</comment>
<evidence type="ECO:0000313" key="3">
    <source>
        <dbReference type="Proteomes" id="UP000230136"/>
    </source>
</evidence>
<feature type="non-terminal residue" evidence="2">
    <location>
        <position position="306"/>
    </location>
</feature>
<feature type="signal peptide" evidence="1">
    <location>
        <begin position="1"/>
        <end position="33"/>
    </location>
</feature>
<dbReference type="AlphaFoldDB" id="A0A2M8DQN0"/>
<feature type="chain" id="PRO_5014999645" evidence="1">
    <location>
        <begin position="34"/>
        <end position="306"/>
    </location>
</feature>
<evidence type="ECO:0000313" key="2">
    <source>
        <dbReference type="EMBL" id="PJC01520.1"/>
    </source>
</evidence>
<gene>
    <name evidence="2" type="ORF">CO073_03405</name>
</gene>
<sequence>MANFAKNMFVIAITVATVATFGLGFVAPQVAQAAGVGSLVKGPNSDAVYYIGDNSTKYIFPDAKTYFSWYSDFSGVELLTVAELDTYADGGSVLYRAGTKLITHPNTNKVYVVEPSGAIRWITSEEVAAGLYGASWASRVNDISEVFFPFYTAGADLTSATDVPNGSLVMLDGENTIYLIDGSTKRPFASMDVLIANGYDADYVLTVSDLSAFSDGTSIGAAESSLMDVSQGGSVGVPPSQLAGGLTVALASDTPASATTVANTDGVMFSKFNFTATDGTVTVTGMKIKRSGLGVYSDFNNVWLVV</sequence>
<organism evidence="2 3">
    <name type="scientific">Candidatus Komeilibacteria bacterium CG_4_9_14_0_8_um_filter_36_9</name>
    <dbReference type="NCBI Taxonomy" id="1974473"/>
    <lineage>
        <taxon>Bacteria</taxon>
        <taxon>Candidatus Komeiliibacteriota</taxon>
    </lineage>
</organism>